<dbReference type="OrthoDB" id="880784at2"/>
<accession>A0A418R6I5</accession>
<evidence type="ECO:0000259" key="1">
    <source>
        <dbReference type="Pfam" id="PF10988"/>
    </source>
</evidence>
<gene>
    <name evidence="2" type="ORF">D0T11_04195</name>
</gene>
<sequence>MPRPHLLLQPPYSSTLLPACVMRTDSFLRAGAAVTLFSLFTLSAGHAQQRRSVGNFDKLKASGACDVVLVQGATTEVKVVTDGELERYIKTEVQNGTLTIYRDKDAPSSWFGTHKVTVYVTCPRLSGIETSGACDIKSTSTFEADNFTIKASGASDVTLGLNTRLLTVTASGASDVELRGRADRQQVRLSGSSDYKATNLQSQQADVQASGSSDAYVSAAQLTSHASGASDIYNRGRAQR</sequence>
<protein>
    <submittedName>
        <fullName evidence="2">DUF2807 domain-containing protein</fullName>
    </submittedName>
</protein>
<name>A0A418R6I5_9BACT</name>
<dbReference type="Gene3D" id="2.160.20.120">
    <property type="match status" value="1"/>
</dbReference>
<feature type="domain" description="Putative auto-transporter adhesin head GIN" evidence="1">
    <location>
        <begin position="55"/>
        <end position="237"/>
    </location>
</feature>
<comment type="caution">
    <text evidence="2">The sequence shown here is derived from an EMBL/GenBank/DDBJ whole genome shotgun (WGS) entry which is preliminary data.</text>
</comment>
<keyword evidence="3" id="KW-1185">Reference proteome</keyword>
<evidence type="ECO:0000313" key="3">
    <source>
        <dbReference type="Proteomes" id="UP000284250"/>
    </source>
</evidence>
<dbReference type="AlphaFoldDB" id="A0A418R6I5"/>
<reference evidence="2 3" key="2">
    <citation type="submission" date="2019-01" db="EMBL/GenBank/DDBJ databases">
        <title>Hymenobacter humicola sp. nov., isolated from soils in Antarctica.</title>
        <authorList>
            <person name="Sedlacek I."/>
            <person name="Holochova P."/>
            <person name="Kralova S."/>
            <person name="Pantucek R."/>
            <person name="Stankova E."/>
            <person name="Vrbovska V."/>
            <person name="Kristofova L."/>
            <person name="Svec P."/>
            <person name="Busse H.-J."/>
        </authorList>
    </citation>
    <scope>NUCLEOTIDE SEQUENCE [LARGE SCALE GENOMIC DNA]</scope>
    <source>
        <strain evidence="2 3">CCM 8852</strain>
    </source>
</reference>
<dbReference type="Proteomes" id="UP000284250">
    <property type="component" value="Unassembled WGS sequence"/>
</dbReference>
<proteinExistence type="predicted"/>
<dbReference type="EMBL" id="QYCN01000004">
    <property type="protein sequence ID" value="RIY12935.1"/>
    <property type="molecule type" value="Genomic_DNA"/>
</dbReference>
<evidence type="ECO:0000313" key="2">
    <source>
        <dbReference type="EMBL" id="RIY12935.1"/>
    </source>
</evidence>
<dbReference type="InterPro" id="IPR021255">
    <property type="entry name" value="DUF2807"/>
</dbReference>
<reference evidence="2 3" key="1">
    <citation type="submission" date="2018-09" db="EMBL/GenBank/DDBJ databases">
        <authorList>
            <person name="Zeman M."/>
            <person name="Pardy F."/>
        </authorList>
    </citation>
    <scope>NUCLEOTIDE SEQUENCE [LARGE SCALE GENOMIC DNA]</scope>
    <source>
        <strain evidence="2 3">CCM 8852</strain>
    </source>
</reference>
<dbReference type="Pfam" id="PF10988">
    <property type="entry name" value="DUF2807"/>
    <property type="match status" value="1"/>
</dbReference>
<organism evidence="2 3">
    <name type="scientific">Hymenobacter rubripertinctus</name>
    <dbReference type="NCBI Taxonomy" id="2029981"/>
    <lineage>
        <taxon>Bacteria</taxon>
        <taxon>Pseudomonadati</taxon>
        <taxon>Bacteroidota</taxon>
        <taxon>Cytophagia</taxon>
        <taxon>Cytophagales</taxon>
        <taxon>Hymenobacteraceae</taxon>
        <taxon>Hymenobacter</taxon>
    </lineage>
</organism>